<reference evidence="2" key="1">
    <citation type="submission" date="2022-09" db="EMBL/GenBank/DDBJ databases">
        <title>Complete Genomes of Fervidibacillus albus and Fervidibacillus halotolerans isolated from tidal flat sediments.</title>
        <authorList>
            <person name="Kwon K.K."/>
            <person name="Yang S.-H."/>
            <person name="Park M.J."/>
            <person name="Oh H.-M."/>
        </authorList>
    </citation>
    <scope>NUCLEOTIDE SEQUENCE</scope>
    <source>
        <strain evidence="2">MEBiC13594</strain>
    </source>
</reference>
<evidence type="ECO:0000259" key="1">
    <source>
        <dbReference type="PROSITE" id="PS50206"/>
    </source>
</evidence>
<dbReference type="InterPro" id="IPR036873">
    <property type="entry name" value="Rhodanese-like_dom_sf"/>
</dbReference>
<dbReference type="KEGG" id="fhl:OE105_04220"/>
<name>A0A9E8M0W6_9BACI</name>
<gene>
    <name evidence="2" type="ORF">OE105_04220</name>
</gene>
<dbReference type="Gene3D" id="3.40.250.10">
    <property type="entry name" value="Rhodanese-like domain"/>
    <property type="match status" value="1"/>
</dbReference>
<evidence type="ECO:0000313" key="2">
    <source>
        <dbReference type="EMBL" id="WAA13332.1"/>
    </source>
</evidence>
<dbReference type="PANTHER" id="PTHR43031:SF16">
    <property type="entry name" value="OXIDOREDUCTASE"/>
    <property type="match status" value="1"/>
</dbReference>
<dbReference type="Proteomes" id="UP001164726">
    <property type="component" value="Chromosome"/>
</dbReference>
<keyword evidence="3" id="KW-1185">Reference proteome</keyword>
<organism evidence="2 3">
    <name type="scientific">Fervidibacillus halotolerans</name>
    <dbReference type="NCBI Taxonomy" id="2980027"/>
    <lineage>
        <taxon>Bacteria</taxon>
        <taxon>Bacillati</taxon>
        <taxon>Bacillota</taxon>
        <taxon>Bacilli</taxon>
        <taxon>Bacillales</taxon>
        <taxon>Bacillaceae</taxon>
        <taxon>Fervidibacillus</taxon>
    </lineage>
</organism>
<protein>
    <submittedName>
        <fullName evidence="2">Rhodanese-like domain-containing protein</fullName>
    </submittedName>
</protein>
<accession>A0A9E8M0W6</accession>
<dbReference type="InterPro" id="IPR001763">
    <property type="entry name" value="Rhodanese-like_dom"/>
</dbReference>
<dbReference type="CDD" id="cd00158">
    <property type="entry name" value="RHOD"/>
    <property type="match status" value="1"/>
</dbReference>
<evidence type="ECO:0000313" key="3">
    <source>
        <dbReference type="Proteomes" id="UP001164726"/>
    </source>
</evidence>
<dbReference type="EMBL" id="CP106877">
    <property type="protein sequence ID" value="WAA13332.1"/>
    <property type="molecule type" value="Genomic_DNA"/>
</dbReference>
<dbReference type="InterPro" id="IPR050229">
    <property type="entry name" value="GlpE_sulfurtransferase"/>
</dbReference>
<dbReference type="AlphaFoldDB" id="A0A9E8M0W6"/>
<dbReference type="Pfam" id="PF00581">
    <property type="entry name" value="Rhodanese"/>
    <property type="match status" value="1"/>
</dbReference>
<feature type="domain" description="Rhodanese" evidence="1">
    <location>
        <begin position="36"/>
        <end position="109"/>
    </location>
</feature>
<proteinExistence type="predicted"/>
<dbReference type="RefSeq" id="WP_275421492.1">
    <property type="nucleotide sequence ID" value="NZ_CP106877.1"/>
</dbReference>
<dbReference type="PANTHER" id="PTHR43031">
    <property type="entry name" value="FAD-DEPENDENT OXIDOREDUCTASE"/>
    <property type="match status" value="1"/>
</dbReference>
<dbReference type="SUPFAM" id="SSF52821">
    <property type="entry name" value="Rhodanese/Cell cycle control phosphatase"/>
    <property type="match status" value="1"/>
</dbReference>
<sequence>MIYLLIILGILFIEQFYKRYVPIQGIDFREIDTIDRREDIVLLDIRDYQEAAKDEIPGSINIPFAYLKRFYREIPNKKIHLIASNCMEKNIGVRYLKKYGFSVQSYTVKEQKCKNSVVSVFN</sequence>
<dbReference type="PROSITE" id="PS50206">
    <property type="entry name" value="RHODANESE_3"/>
    <property type="match status" value="1"/>
</dbReference>